<sequence length="335" mass="38498">MTELKLLVVQLTIKLNHDWGKIKECLEQNNNPIEQCLEIYQQLPKEGLLELQAELSHLRIKEIKSMLANLERQYMALDQQSAQSLEFDSVQTIQTIENDDKAQDGLDDNMEPDEPVISTSGKANKNSNSENDTDMEVDPQVQEDQSEPTQDENIGTAEEELSKQDAKSESDEAETKNSEESEQSSTDITKTTSQTKADKLRPIAIKKQKSVESSDMSDLDSNEEETKKRKNNTWQKTALMIWHKIADHRAGNLFLKHPKDANYSKYIFNPLCLETVKSRIRNRQVQTTAEFHRDVMQVLANAVMYNNDAELYEMALELKQYTDVEMQNFLILHPE</sequence>
<dbReference type="Gene3D" id="1.20.920.10">
    <property type="entry name" value="Bromodomain-like"/>
    <property type="match status" value="1"/>
</dbReference>
<keyword evidence="1 2" id="KW-0103">Bromodomain</keyword>
<evidence type="ECO:0000256" key="1">
    <source>
        <dbReference type="ARBA" id="ARBA00023117"/>
    </source>
</evidence>
<dbReference type="PROSITE" id="PS50014">
    <property type="entry name" value="BROMODOMAIN_2"/>
    <property type="match status" value="1"/>
</dbReference>
<dbReference type="AlphaFoldDB" id="A0AAD5UKF3"/>
<dbReference type="SUPFAM" id="SSF47370">
    <property type="entry name" value="Bromodomain"/>
    <property type="match status" value="1"/>
</dbReference>
<dbReference type="Proteomes" id="UP001210925">
    <property type="component" value="Unassembled WGS sequence"/>
</dbReference>
<feature type="compositionally biased region" description="Polar residues" evidence="3">
    <location>
        <begin position="117"/>
        <end position="130"/>
    </location>
</feature>
<name>A0AAD5UKF3_9FUNG</name>
<proteinExistence type="predicted"/>
<organism evidence="5 6">
    <name type="scientific">Boothiomyces macroporosus</name>
    <dbReference type="NCBI Taxonomy" id="261099"/>
    <lineage>
        <taxon>Eukaryota</taxon>
        <taxon>Fungi</taxon>
        <taxon>Fungi incertae sedis</taxon>
        <taxon>Chytridiomycota</taxon>
        <taxon>Chytridiomycota incertae sedis</taxon>
        <taxon>Chytridiomycetes</taxon>
        <taxon>Rhizophydiales</taxon>
        <taxon>Terramycetaceae</taxon>
        <taxon>Boothiomyces</taxon>
    </lineage>
</organism>
<comment type="caution">
    <text evidence="5">The sequence shown here is derived from an EMBL/GenBank/DDBJ whole genome shotgun (WGS) entry which is preliminary data.</text>
</comment>
<feature type="compositionally biased region" description="Polar residues" evidence="3">
    <location>
        <begin position="183"/>
        <end position="195"/>
    </location>
</feature>
<evidence type="ECO:0000256" key="3">
    <source>
        <dbReference type="SAM" id="MobiDB-lite"/>
    </source>
</evidence>
<dbReference type="PANTHER" id="PTHR15398:SF4">
    <property type="entry name" value="BROMODOMAIN-CONTAINING PROTEIN 8 ISOFORM X1"/>
    <property type="match status" value="1"/>
</dbReference>
<dbReference type="PANTHER" id="PTHR15398">
    <property type="entry name" value="BROMODOMAIN-CONTAINING PROTEIN 8"/>
    <property type="match status" value="1"/>
</dbReference>
<dbReference type="GO" id="GO:0035267">
    <property type="term" value="C:NuA4 histone acetyltransferase complex"/>
    <property type="evidence" value="ECO:0007669"/>
    <property type="project" value="TreeGrafter"/>
</dbReference>
<dbReference type="InterPro" id="IPR036427">
    <property type="entry name" value="Bromodomain-like_sf"/>
</dbReference>
<evidence type="ECO:0000313" key="5">
    <source>
        <dbReference type="EMBL" id="KAJ3257175.1"/>
    </source>
</evidence>
<feature type="domain" description="Bromo" evidence="4">
    <location>
        <begin position="262"/>
        <end position="313"/>
    </location>
</feature>
<feature type="compositionally biased region" description="Acidic residues" evidence="3">
    <location>
        <begin position="105"/>
        <end position="114"/>
    </location>
</feature>
<evidence type="ECO:0000313" key="6">
    <source>
        <dbReference type="Proteomes" id="UP001210925"/>
    </source>
</evidence>
<dbReference type="InterPro" id="IPR001487">
    <property type="entry name" value="Bromodomain"/>
</dbReference>
<evidence type="ECO:0000259" key="4">
    <source>
        <dbReference type="PROSITE" id="PS50014"/>
    </source>
</evidence>
<keyword evidence="6" id="KW-1185">Reference proteome</keyword>
<reference evidence="5" key="1">
    <citation type="submission" date="2020-05" db="EMBL/GenBank/DDBJ databases">
        <title>Phylogenomic resolution of chytrid fungi.</title>
        <authorList>
            <person name="Stajich J.E."/>
            <person name="Amses K."/>
            <person name="Simmons R."/>
            <person name="Seto K."/>
            <person name="Myers J."/>
            <person name="Bonds A."/>
            <person name="Quandt C.A."/>
            <person name="Barry K."/>
            <person name="Liu P."/>
            <person name="Grigoriev I."/>
            <person name="Longcore J.E."/>
            <person name="James T.Y."/>
        </authorList>
    </citation>
    <scope>NUCLEOTIDE SEQUENCE</scope>
    <source>
        <strain evidence="5">PLAUS21</strain>
    </source>
</reference>
<feature type="region of interest" description="Disordered" evidence="3">
    <location>
        <begin position="99"/>
        <end position="230"/>
    </location>
</feature>
<evidence type="ECO:0000256" key="2">
    <source>
        <dbReference type="PROSITE-ProRule" id="PRU00035"/>
    </source>
</evidence>
<dbReference type="Pfam" id="PF00439">
    <property type="entry name" value="Bromodomain"/>
    <property type="match status" value="1"/>
</dbReference>
<feature type="compositionally biased region" description="Basic and acidic residues" evidence="3">
    <location>
        <begin position="160"/>
        <end position="179"/>
    </location>
</feature>
<gene>
    <name evidence="5" type="ORF">HK103_004873</name>
</gene>
<dbReference type="GO" id="GO:0006325">
    <property type="term" value="P:chromatin organization"/>
    <property type="evidence" value="ECO:0007669"/>
    <property type="project" value="UniProtKB-ARBA"/>
</dbReference>
<dbReference type="EMBL" id="JADGKB010000041">
    <property type="protein sequence ID" value="KAJ3257175.1"/>
    <property type="molecule type" value="Genomic_DNA"/>
</dbReference>
<accession>A0AAD5UKF3</accession>
<dbReference type="SMART" id="SM00297">
    <property type="entry name" value="BROMO"/>
    <property type="match status" value="1"/>
</dbReference>
<protein>
    <recommendedName>
        <fullName evidence="4">Bromo domain-containing protein</fullName>
    </recommendedName>
</protein>